<dbReference type="PANTHER" id="PTHR12304">
    <property type="entry name" value="INOSINE-URIDINE PREFERRING NUCLEOSIDE HYDROLASE"/>
    <property type="match status" value="1"/>
</dbReference>
<dbReference type="InterPro" id="IPR001910">
    <property type="entry name" value="Inosine/uridine_hydrolase_dom"/>
</dbReference>
<dbReference type="InterPro" id="IPR023186">
    <property type="entry name" value="IUNH"/>
</dbReference>
<dbReference type="GO" id="GO:0008477">
    <property type="term" value="F:purine nucleosidase activity"/>
    <property type="evidence" value="ECO:0007669"/>
    <property type="project" value="TreeGrafter"/>
</dbReference>
<dbReference type="GO" id="GO:0006152">
    <property type="term" value="P:purine nucleoside catabolic process"/>
    <property type="evidence" value="ECO:0007669"/>
    <property type="project" value="TreeGrafter"/>
</dbReference>
<dbReference type="Proteomes" id="UP000626244">
    <property type="component" value="Unassembled WGS sequence"/>
</dbReference>
<organism evidence="4 5">
    <name type="scientific">Gottfriedia solisilvae</name>
    <dbReference type="NCBI Taxonomy" id="1516104"/>
    <lineage>
        <taxon>Bacteria</taxon>
        <taxon>Bacillati</taxon>
        <taxon>Bacillota</taxon>
        <taxon>Bacilli</taxon>
        <taxon>Bacillales</taxon>
        <taxon>Bacillaceae</taxon>
        <taxon>Gottfriedia</taxon>
    </lineage>
</organism>
<dbReference type="GO" id="GO:0005829">
    <property type="term" value="C:cytosol"/>
    <property type="evidence" value="ECO:0007669"/>
    <property type="project" value="TreeGrafter"/>
</dbReference>
<dbReference type="Pfam" id="PF01156">
    <property type="entry name" value="IU_nuc_hydro"/>
    <property type="match status" value="1"/>
</dbReference>
<comment type="caution">
    <text evidence="4">The sequence shown here is derived from an EMBL/GenBank/DDBJ whole genome shotgun (WGS) entry which is preliminary data.</text>
</comment>
<dbReference type="PANTHER" id="PTHR12304:SF4">
    <property type="entry name" value="URIDINE NUCLEOSIDASE"/>
    <property type="match status" value="1"/>
</dbReference>
<dbReference type="CDD" id="cd00455">
    <property type="entry name" value="nuc_hydro"/>
    <property type="match status" value="1"/>
</dbReference>
<dbReference type="SUPFAM" id="SSF53590">
    <property type="entry name" value="Nucleoside hydrolase"/>
    <property type="match status" value="1"/>
</dbReference>
<name>A0A8J3ANT6_9BACI</name>
<dbReference type="OrthoDB" id="9797882at2"/>
<evidence type="ECO:0000256" key="2">
    <source>
        <dbReference type="ARBA" id="ARBA00023295"/>
    </source>
</evidence>
<gene>
    <name evidence="4" type="ORF">GCM10007380_36680</name>
</gene>
<dbReference type="AlphaFoldDB" id="A0A8J3ANT6"/>
<feature type="domain" description="Inosine/uridine-preferring nucleoside hydrolase" evidence="3">
    <location>
        <begin position="5"/>
        <end position="304"/>
    </location>
</feature>
<keyword evidence="5" id="KW-1185">Reference proteome</keyword>
<evidence type="ECO:0000256" key="1">
    <source>
        <dbReference type="ARBA" id="ARBA00022801"/>
    </source>
</evidence>
<protein>
    <submittedName>
        <fullName evidence="4">Nucleoside hydrolase</fullName>
    </submittedName>
</protein>
<proteinExistence type="predicted"/>
<evidence type="ECO:0000313" key="4">
    <source>
        <dbReference type="EMBL" id="GGI17185.1"/>
    </source>
</evidence>
<evidence type="ECO:0000313" key="5">
    <source>
        <dbReference type="Proteomes" id="UP000626244"/>
    </source>
</evidence>
<evidence type="ECO:0000259" key="3">
    <source>
        <dbReference type="Pfam" id="PF01156"/>
    </source>
</evidence>
<dbReference type="RefSeq" id="WP_088002322.1">
    <property type="nucleotide sequence ID" value="NZ_BMHB01000003.1"/>
</dbReference>
<dbReference type="InterPro" id="IPR036452">
    <property type="entry name" value="Ribo_hydro-like"/>
</dbReference>
<dbReference type="Gene3D" id="3.90.245.10">
    <property type="entry name" value="Ribonucleoside hydrolase-like"/>
    <property type="match status" value="1"/>
</dbReference>
<accession>A0A8J3ANT6</accession>
<sequence length="320" mass="35904">MVKQVLLFTDLGIDDAFTMLYILFRKDIQLVGIVADYGNVTRDKAVWNINYLKYITGRQEIPVFLGASIPLTGIGVETFPEVHGEAGLGPIIPPKINYPVSPFSEMYHMKNIDLENLTIINLGRLSSLATAFVLNLESMENVKEYICMGGAFFYPGNVTAVAEANFHLDPYAANLIVQYAKNLTIIPLNVTQHAIVTPEMVNQINEFHQVTQDPAGLIIKPMLDYYYNFYSKSNPGIEGSPIHDFLTVWYLLHPNAVGLSKVPIKVIPDQGEGFGQSIADLRATPDPKYKTHSVAFQFDYELFKNDIMNTFLTNRFLPSK</sequence>
<keyword evidence="2" id="KW-0326">Glycosidase</keyword>
<reference evidence="5" key="1">
    <citation type="journal article" date="2019" name="Int. J. Syst. Evol. Microbiol.">
        <title>The Global Catalogue of Microorganisms (GCM) 10K type strain sequencing project: providing services to taxonomists for standard genome sequencing and annotation.</title>
        <authorList>
            <consortium name="The Broad Institute Genomics Platform"/>
            <consortium name="The Broad Institute Genome Sequencing Center for Infectious Disease"/>
            <person name="Wu L."/>
            <person name="Ma J."/>
        </authorList>
    </citation>
    <scope>NUCLEOTIDE SEQUENCE [LARGE SCALE GENOMIC DNA]</scope>
    <source>
        <strain evidence="5">CGMCC 1.14993</strain>
    </source>
</reference>
<keyword evidence="1 4" id="KW-0378">Hydrolase</keyword>
<dbReference type="EMBL" id="BMHB01000003">
    <property type="protein sequence ID" value="GGI17185.1"/>
    <property type="molecule type" value="Genomic_DNA"/>
</dbReference>